<evidence type="ECO:0000256" key="5">
    <source>
        <dbReference type="ARBA" id="ARBA00054648"/>
    </source>
</evidence>
<dbReference type="Pfam" id="PF00025">
    <property type="entry name" value="Arf"/>
    <property type="match status" value="1"/>
</dbReference>
<accession>A0AAW0F7D3</accession>
<dbReference type="SUPFAM" id="SSF52540">
    <property type="entry name" value="P-loop containing nucleoside triphosphate hydrolases"/>
    <property type="match status" value="1"/>
</dbReference>
<keyword evidence="4" id="KW-0449">Lipoprotein</keyword>
<evidence type="ECO:0000256" key="1">
    <source>
        <dbReference type="ARBA" id="ARBA00022707"/>
    </source>
</evidence>
<feature type="binding site" evidence="8">
    <location>
        <position position="31"/>
    </location>
    <ligand>
        <name>Mg(2+)</name>
        <dbReference type="ChEBI" id="CHEBI:18420"/>
    </ligand>
</feature>
<dbReference type="SMART" id="SM00177">
    <property type="entry name" value="ARF"/>
    <property type="match status" value="1"/>
</dbReference>
<feature type="binding site" evidence="7">
    <location>
        <position position="70"/>
    </location>
    <ligand>
        <name>GTP</name>
        <dbReference type="ChEBI" id="CHEBI:37565"/>
    </ligand>
</feature>
<keyword evidence="3 7" id="KW-0342">GTP-binding</keyword>
<feature type="binding site" evidence="7">
    <location>
        <begin position="126"/>
        <end position="129"/>
    </location>
    <ligand>
        <name>GTP</name>
        <dbReference type="ChEBI" id="CHEBI:37565"/>
    </ligand>
</feature>
<reference evidence="10 11" key="1">
    <citation type="journal article" date="2021" name="MBio">
        <title>A New Model Trypanosomatid, Novymonas esmeraldas: Genomic Perception of Its 'Candidatus Pandoraea novymonadis' Endosymbiont.</title>
        <authorList>
            <person name="Zakharova A."/>
            <person name="Saura A."/>
            <person name="Butenko A."/>
            <person name="Podesvova L."/>
            <person name="Warmusova S."/>
            <person name="Kostygov A.Y."/>
            <person name="Nenarokova A."/>
            <person name="Lukes J."/>
            <person name="Opperdoes F.R."/>
            <person name="Yurchenko V."/>
        </authorList>
    </citation>
    <scope>NUCLEOTIDE SEQUENCE [LARGE SCALE GENOMIC DNA]</scope>
    <source>
        <strain evidence="10 11">E262AT.01</strain>
    </source>
</reference>
<evidence type="ECO:0000256" key="3">
    <source>
        <dbReference type="ARBA" id="ARBA00023134"/>
    </source>
</evidence>
<dbReference type="Proteomes" id="UP001430356">
    <property type="component" value="Unassembled WGS sequence"/>
</dbReference>
<evidence type="ECO:0000313" key="10">
    <source>
        <dbReference type="EMBL" id="KAK7202058.1"/>
    </source>
</evidence>
<comment type="caution">
    <text evidence="10">The sequence shown here is derived from an EMBL/GenBank/DDBJ whole genome shotgun (WGS) entry which is preliminary data.</text>
</comment>
<comment type="similarity">
    <text evidence="9">Belongs to the small GTPase superfamily. Arf family.</text>
</comment>
<gene>
    <name evidence="10" type="ORF">NESM_000274400</name>
</gene>
<evidence type="ECO:0000256" key="6">
    <source>
        <dbReference type="ARBA" id="ARBA00072409"/>
    </source>
</evidence>
<proteinExistence type="inferred from homology"/>
<keyword evidence="2 7" id="KW-0547">Nucleotide-binding</keyword>
<dbReference type="PROSITE" id="PS51417">
    <property type="entry name" value="ARF"/>
    <property type="match status" value="1"/>
</dbReference>
<dbReference type="PRINTS" id="PR00328">
    <property type="entry name" value="SAR1GTPBP"/>
</dbReference>
<keyword evidence="11" id="KW-1185">Reference proteome</keyword>
<comment type="function">
    <text evidence="5">May play a role in apoptosis. May act as a tumor suppressor.</text>
</comment>
<evidence type="ECO:0000256" key="7">
    <source>
        <dbReference type="PIRSR" id="PIRSR606689-1"/>
    </source>
</evidence>
<dbReference type="CDD" id="cd00878">
    <property type="entry name" value="Arf_Arl"/>
    <property type="match status" value="1"/>
</dbReference>
<dbReference type="GO" id="GO:0046872">
    <property type="term" value="F:metal ion binding"/>
    <property type="evidence" value="ECO:0007669"/>
    <property type="project" value="UniProtKB-KW"/>
</dbReference>
<dbReference type="InterPro" id="IPR006689">
    <property type="entry name" value="Small_GTPase_ARF/SAR"/>
</dbReference>
<dbReference type="GO" id="GO:0005525">
    <property type="term" value="F:GTP binding"/>
    <property type="evidence" value="ECO:0007669"/>
    <property type="project" value="UniProtKB-KW"/>
</dbReference>
<evidence type="ECO:0000313" key="11">
    <source>
        <dbReference type="Proteomes" id="UP001430356"/>
    </source>
</evidence>
<evidence type="ECO:0000256" key="4">
    <source>
        <dbReference type="ARBA" id="ARBA00023288"/>
    </source>
</evidence>
<dbReference type="FunFam" id="3.40.50.300:FF:000898">
    <property type="entry name" value="ADP-ribosylation factor-like protein 11"/>
    <property type="match status" value="1"/>
</dbReference>
<feature type="binding site" evidence="7">
    <location>
        <begin position="24"/>
        <end position="31"/>
    </location>
    <ligand>
        <name>GTP</name>
        <dbReference type="ChEBI" id="CHEBI:37565"/>
    </ligand>
</feature>
<dbReference type="AlphaFoldDB" id="A0AAW0F7D3"/>
<keyword evidence="8" id="KW-0479">Metal-binding</keyword>
<evidence type="ECO:0000256" key="9">
    <source>
        <dbReference type="RuleBase" id="RU003925"/>
    </source>
</evidence>
<name>A0AAW0F7D3_9TRYP</name>
<dbReference type="InterPro" id="IPR005225">
    <property type="entry name" value="Small_GTP-bd"/>
</dbReference>
<dbReference type="PANTHER" id="PTHR11711">
    <property type="entry name" value="ADP RIBOSYLATION FACTOR-RELATED"/>
    <property type="match status" value="1"/>
</dbReference>
<dbReference type="InterPro" id="IPR027417">
    <property type="entry name" value="P-loop_NTPase"/>
</dbReference>
<dbReference type="EMBL" id="JAECZO010000024">
    <property type="protein sequence ID" value="KAK7202058.1"/>
    <property type="molecule type" value="Genomic_DNA"/>
</dbReference>
<organism evidence="10 11">
    <name type="scientific">Novymonas esmeraldas</name>
    <dbReference type="NCBI Taxonomy" id="1808958"/>
    <lineage>
        <taxon>Eukaryota</taxon>
        <taxon>Discoba</taxon>
        <taxon>Euglenozoa</taxon>
        <taxon>Kinetoplastea</taxon>
        <taxon>Metakinetoplastina</taxon>
        <taxon>Trypanosomatida</taxon>
        <taxon>Trypanosomatidae</taxon>
        <taxon>Novymonas</taxon>
    </lineage>
</organism>
<sequence length="190" mass="21000">MGNTVSTWFGGLFQKKKASIVMIGLDAAGKTTILDKLKLGASRETVPTIGFHVETVDYHNVTFHLWDVGGQKRLRALWKMYYDGANAVIFVVDSNDRARVAEVREELRMLLTDALLAGAALLVLCNKQDLPQRMTPAELVDGLGFRDVSETGLGRCLVGRKWFVQGCCAHTGEGLYEGLDWMCAHLPDDI</sequence>
<dbReference type="SMART" id="SM00175">
    <property type="entry name" value="RAB"/>
    <property type="match status" value="1"/>
</dbReference>
<dbReference type="InterPro" id="IPR024156">
    <property type="entry name" value="Small_GTPase_ARF"/>
</dbReference>
<dbReference type="GO" id="GO:0003924">
    <property type="term" value="F:GTPase activity"/>
    <property type="evidence" value="ECO:0007669"/>
    <property type="project" value="InterPro"/>
</dbReference>
<evidence type="ECO:0000256" key="8">
    <source>
        <dbReference type="PIRSR" id="PIRSR606689-2"/>
    </source>
</evidence>
<dbReference type="SMART" id="SM00178">
    <property type="entry name" value="SAR"/>
    <property type="match status" value="1"/>
</dbReference>
<evidence type="ECO:0000256" key="2">
    <source>
        <dbReference type="ARBA" id="ARBA00022741"/>
    </source>
</evidence>
<protein>
    <recommendedName>
        <fullName evidence="6">ADP-ribosylation factor-like protein 11</fullName>
    </recommendedName>
</protein>
<feature type="binding site" evidence="8">
    <location>
        <position position="48"/>
    </location>
    <ligand>
        <name>Mg(2+)</name>
        <dbReference type="ChEBI" id="CHEBI:18420"/>
    </ligand>
</feature>
<dbReference type="Gene3D" id="3.40.50.300">
    <property type="entry name" value="P-loop containing nucleotide triphosphate hydrolases"/>
    <property type="match status" value="1"/>
</dbReference>
<keyword evidence="1" id="KW-0519">Myristate</keyword>
<dbReference type="NCBIfam" id="TIGR00231">
    <property type="entry name" value="small_GTP"/>
    <property type="match status" value="1"/>
</dbReference>
<keyword evidence="8" id="KW-0460">Magnesium</keyword>